<sequence>MAKKYYAIAKGKSGIPKIVETWPECQKEVIGCKGAKYKSFTSKEEAEKFISIHENGGSFEEVKGNEEVKDDLIYIYVDGSFMVSKENYSYGFLVVKNDEILYEDNGVGYDKEAIALRNVSGEVEGAMKAIEYAIENGYKDIVLCYDYQGIESWALGTWKRNNRITQNYYQFMQEKFKLIKVRFKKIKGHSGNKFNDRADILAKKALESL</sequence>
<dbReference type="InterPro" id="IPR002156">
    <property type="entry name" value="RNaseH_domain"/>
</dbReference>
<dbReference type="GO" id="GO:0043137">
    <property type="term" value="P:DNA replication, removal of RNA primer"/>
    <property type="evidence" value="ECO:0007669"/>
    <property type="project" value="TreeGrafter"/>
</dbReference>
<proteinExistence type="inferred from homology"/>
<dbReference type="SUPFAM" id="SSF53098">
    <property type="entry name" value="Ribonuclease H-like"/>
    <property type="match status" value="1"/>
</dbReference>
<dbReference type="Pfam" id="PF00075">
    <property type="entry name" value="RNase_H"/>
    <property type="match status" value="1"/>
</dbReference>
<dbReference type="Pfam" id="PF01693">
    <property type="entry name" value="Cauli_VI"/>
    <property type="match status" value="1"/>
</dbReference>
<keyword evidence="5" id="KW-0479">Metal-binding</keyword>
<dbReference type="EMBL" id="CP010994">
    <property type="protein sequence ID" value="AMN35972.1"/>
    <property type="molecule type" value="Genomic_DNA"/>
</dbReference>
<dbReference type="InterPro" id="IPR050092">
    <property type="entry name" value="RNase_H"/>
</dbReference>
<evidence type="ECO:0000256" key="7">
    <source>
        <dbReference type="ARBA" id="ARBA00022801"/>
    </source>
</evidence>
<dbReference type="Proteomes" id="UP000070260">
    <property type="component" value="Chromosome"/>
</dbReference>
<evidence type="ECO:0000256" key="6">
    <source>
        <dbReference type="ARBA" id="ARBA00022759"/>
    </source>
</evidence>
<keyword evidence="7" id="KW-0378">Hydrolase</keyword>
<dbReference type="PANTHER" id="PTHR10642:SF26">
    <property type="entry name" value="RIBONUCLEASE H1"/>
    <property type="match status" value="1"/>
</dbReference>
<gene>
    <name evidence="9" type="ORF">JFP838_09455</name>
</gene>
<dbReference type="Gene3D" id="3.40.970.10">
    <property type="entry name" value="Ribonuclease H1, N-terminal domain"/>
    <property type="match status" value="1"/>
</dbReference>
<evidence type="ECO:0000313" key="9">
    <source>
        <dbReference type="EMBL" id="AMN35972.1"/>
    </source>
</evidence>
<protein>
    <recommendedName>
        <fullName evidence="3">ribonuclease H</fullName>
        <ecNumber evidence="3">3.1.26.4</ecNumber>
    </recommendedName>
</protein>
<name>A0A127EJ40_CLOPF</name>
<dbReference type="OrthoDB" id="9811552at2"/>
<reference evidence="9 10" key="1">
    <citation type="journal article" date="2016" name="PLoS ONE">
        <title>Plasmid Characterization and Chromosome Analysis of Two netF+ Clostridium perfringens Isolates Associated with Foal and Canine Necrotizing Enteritis.</title>
        <authorList>
            <person name="Mehdizadeh Gohari I."/>
            <person name="Kropinski A.M."/>
            <person name="Weese S.J."/>
            <person name="Parreira V.R."/>
            <person name="Whitehead A.E."/>
            <person name="Boerlin P."/>
            <person name="Prescott J.F."/>
        </authorList>
    </citation>
    <scope>NUCLEOTIDE SEQUENCE [LARGE SCALE GENOMIC DNA]</scope>
    <source>
        <strain evidence="9 10">JP838</strain>
    </source>
</reference>
<evidence type="ECO:0000256" key="4">
    <source>
        <dbReference type="ARBA" id="ARBA00022722"/>
    </source>
</evidence>
<comment type="catalytic activity">
    <reaction evidence="1">
        <text>Endonucleolytic cleavage to 5'-phosphomonoester.</text>
        <dbReference type="EC" id="3.1.26.4"/>
    </reaction>
</comment>
<organism evidence="9 10">
    <name type="scientific">Clostridium perfringens</name>
    <dbReference type="NCBI Taxonomy" id="1502"/>
    <lineage>
        <taxon>Bacteria</taxon>
        <taxon>Bacillati</taxon>
        <taxon>Bacillota</taxon>
        <taxon>Clostridia</taxon>
        <taxon>Eubacteriales</taxon>
        <taxon>Clostridiaceae</taxon>
        <taxon>Clostridium</taxon>
    </lineage>
</organism>
<dbReference type="GO" id="GO:0003676">
    <property type="term" value="F:nucleic acid binding"/>
    <property type="evidence" value="ECO:0007669"/>
    <property type="project" value="UniProtKB-UniRule"/>
</dbReference>
<dbReference type="PANTHER" id="PTHR10642">
    <property type="entry name" value="RIBONUCLEASE H1"/>
    <property type="match status" value="1"/>
</dbReference>
<evidence type="ECO:0000313" key="10">
    <source>
        <dbReference type="Proteomes" id="UP000070260"/>
    </source>
</evidence>
<evidence type="ECO:0000256" key="5">
    <source>
        <dbReference type="ARBA" id="ARBA00022723"/>
    </source>
</evidence>
<dbReference type="PATRIC" id="fig|1502.177.peg.1940"/>
<evidence type="ECO:0000256" key="1">
    <source>
        <dbReference type="ARBA" id="ARBA00000077"/>
    </source>
</evidence>
<dbReference type="GO" id="GO:0046872">
    <property type="term" value="F:metal ion binding"/>
    <property type="evidence" value="ECO:0007669"/>
    <property type="project" value="UniProtKB-KW"/>
</dbReference>
<feature type="domain" description="RNase H type-1" evidence="8">
    <location>
        <begin position="69"/>
        <end position="207"/>
    </location>
</feature>
<dbReference type="InterPro" id="IPR036397">
    <property type="entry name" value="RNaseH_sf"/>
</dbReference>
<dbReference type="InterPro" id="IPR009027">
    <property type="entry name" value="Ribosomal_bL9/RNase_H1_N"/>
</dbReference>
<dbReference type="InterPro" id="IPR011320">
    <property type="entry name" value="RNase_H1_N"/>
</dbReference>
<dbReference type="InterPro" id="IPR012337">
    <property type="entry name" value="RNaseH-like_sf"/>
</dbReference>
<dbReference type="PROSITE" id="PS50879">
    <property type="entry name" value="RNASE_H_1"/>
    <property type="match status" value="1"/>
</dbReference>
<keyword evidence="4" id="KW-0540">Nuclease</keyword>
<evidence type="ECO:0000256" key="3">
    <source>
        <dbReference type="ARBA" id="ARBA00012180"/>
    </source>
</evidence>
<dbReference type="SUPFAM" id="SSF55658">
    <property type="entry name" value="L9 N-domain-like"/>
    <property type="match status" value="1"/>
</dbReference>
<keyword evidence="6" id="KW-0255">Endonuclease</keyword>
<dbReference type="Gene3D" id="3.30.420.10">
    <property type="entry name" value="Ribonuclease H-like superfamily/Ribonuclease H"/>
    <property type="match status" value="1"/>
</dbReference>
<dbReference type="CDD" id="cd09277">
    <property type="entry name" value="RNase_HI_bacteria_like"/>
    <property type="match status" value="1"/>
</dbReference>
<accession>A0A127EJ40</accession>
<dbReference type="InterPro" id="IPR037056">
    <property type="entry name" value="RNase_H1_N_sf"/>
</dbReference>
<dbReference type="AlphaFoldDB" id="A0A127EJ40"/>
<evidence type="ECO:0000256" key="2">
    <source>
        <dbReference type="ARBA" id="ARBA00005300"/>
    </source>
</evidence>
<dbReference type="GO" id="GO:0005737">
    <property type="term" value="C:cytoplasm"/>
    <property type="evidence" value="ECO:0007669"/>
    <property type="project" value="UniProtKB-SubCell"/>
</dbReference>
<dbReference type="GO" id="GO:0004523">
    <property type="term" value="F:RNA-DNA hybrid ribonuclease activity"/>
    <property type="evidence" value="ECO:0007669"/>
    <property type="project" value="UniProtKB-UniRule"/>
</dbReference>
<evidence type="ECO:0000259" key="8">
    <source>
        <dbReference type="PROSITE" id="PS50879"/>
    </source>
</evidence>
<comment type="similarity">
    <text evidence="2">Belongs to the RNase H family.</text>
</comment>
<dbReference type="EC" id="3.1.26.4" evidence="3"/>
<dbReference type="RefSeq" id="WP_061428472.1">
    <property type="nucleotide sequence ID" value="NZ_CATNXK010000001.1"/>
</dbReference>